<keyword evidence="5 7" id="KW-1133">Transmembrane helix</keyword>
<reference evidence="9 10" key="1">
    <citation type="submission" date="2017-12" db="EMBL/GenBank/DDBJ databases">
        <title>Comparative genomics of Botrytis spp.</title>
        <authorList>
            <person name="Valero-Jimenez C.A."/>
            <person name="Tapia P."/>
            <person name="Veloso J."/>
            <person name="Silva-Moreno E."/>
            <person name="Staats M."/>
            <person name="Valdes J.H."/>
            <person name="Van Kan J.A.L."/>
        </authorList>
    </citation>
    <scope>NUCLEOTIDE SEQUENCE [LARGE SCALE GENOMIC DNA]</scope>
    <source>
        <strain evidence="9 10">MUCL3349</strain>
    </source>
</reference>
<name>A0A4Z1KQY3_9HELO</name>
<evidence type="ECO:0000256" key="1">
    <source>
        <dbReference type="ARBA" id="ARBA00004141"/>
    </source>
</evidence>
<feature type="transmembrane region" description="Helical" evidence="7">
    <location>
        <begin position="210"/>
        <end position="229"/>
    </location>
</feature>
<dbReference type="PROSITE" id="PS00218">
    <property type="entry name" value="AMINO_ACID_PERMEASE_1"/>
    <property type="match status" value="1"/>
</dbReference>
<protein>
    <recommendedName>
        <fullName evidence="8">Amino acid permease/ SLC12A domain-containing protein</fullName>
    </recommendedName>
</protein>
<dbReference type="AlphaFoldDB" id="A0A4Z1KQY3"/>
<accession>A0A4Z1KQY3</accession>
<evidence type="ECO:0000256" key="2">
    <source>
        <dbReference type="ARBA" id="ARBA00022448"/>
    </source>
</evidence>
<evidence type="ECO:0000256" key="3">
    <source>
        <dbReference type="ARBA" id="ARBA00022692"/>
    </source>
</evidence>
<organism evidence="9 10">
    <name type="scientific">Botrytis porri</name>
    <dbReference type="NCBI Taxonomy" id="87229"/>
    <lineage>
        <taxon>Eukaryota</taxon>
        <taxon>Fungi</taxon>
        <taxon>Dikarya</taxon>
        <taxon>Ascomycota</taxon>
        <taxon>Pezizomycotina</taxon>
        <taxon>Leotiomycetes</taxon>
        <taxon>Helotiales</taxon>
        <taxon>Sclerotiniaceae</taxon>
        <taxon>Botrytis</taxon>
    </lineage>
</organism>
<sequence length="289" mass="30757">MSLDLSDPFKVFGYQETLKCWHNLTGLFLISGATISTAGPVGAVISFIVSGVFVYLVVATIGEIATIFPVSGSFAASGDRFFDPALGFAQGWSYWFLGALTLPAELSSAGIIISYSLPDIETWVWALIFLVVIVVINLFGVRCSGEAEFFFSFLKWKSSTEGAPFAAGWPSVLSALYTTFLSYGGTELVGLTAGEAKNPRRDVPRAIKGAIGRILLCYVEFIFVISINIKFPDPLLLTTSAIGIAASPFTLVFKDAGIVAAAILIAVVSAGNTSVHATSRILFDLAKHG</sequence>
<proteinExistence type="predicted"/>
<dbReference type="InterPro" id="IPR004841">
    <property type="entry name" value="AA-permease/SLC12A_dom"/>
</dbReference>
<keyword evidence="2" id="KW-0813">Transport</keyword>
<feature type="transmembrane region" description="Helical" evidence="7">
    <location>
        <begin position="260"/>
        <end position="283"/>
    </location>
</feature>
<feature type="domain" description="Amino acid permease/ SLC12A" evidence="8">
    <location>
        <begin position="161"/>
        <end position="288"/>
    </location>
</feature>
<dbReference type="EMBL" id="PQXO01000236">
    <property type="protein sequence ID" value="TGO87282.1"/>
    <property type="molecule type" value="Genomic_DNA"/>
</dbReference>
<dbReference type="PANTHER" id="PTHR43341:SF1">
    <property type="entry name" value="GENERAL AMINO-ACID PERMEASE GAP1"/>
    <property type="match status" value="1"/>
</dbReference>
<keyword evidence="3 7" id="KW-0812">Transmembrane</keyword>
<evidence type="ECO:0000256" key="7">
    <source>
        <dbReference type="SAM" id="Phobius"/>
    </source>
</evidence>
<evidence type="ECO:0000313" key="9">
    <source>
        <dbReference type="EMBL" id="TGO87282.1"/>
    </source>
</evidence>
<gene>
    <name evidence="9" type="ORF">BPOR_0236g00050</name>
</gene>
<keyword evidence="4" id="KW-0029">Amino-acid transport</keyword>
<evidence type="ECO:0000259" key="8">
    <source>
        <dbReference type="Pfam" id="PF00324"/>
    </source>
</evidence>
<dbReference type="Proteomes" id="UP000297280">
    <property type="component" value="Unassembled WGS sequence"/>
</dbReference>
<dbReference type="InterPro" id="IPR050524">
    <property type="entry name" value="APC_YAT"/>
</dbReference>
<dbReference type="GO" id="GO:0015171">
    <property type="term" value="F:amino acid transmembrane transporter activity"/>
    <property type="evidence" value="ECO:0007669"/>
    <property type="project" value="TreeGrafter"/>
</dbReference>
<keyword evidence="6 7" id="KW-0472">Membrane</keyword>
<dbReference type="Pfam" id="PF00324">
    <property type="entry name" value="AA_permease"/>
    <property type="match status" value="2"/>
</dbReference>
<feature type="transmembrane region" description="Helical" evidence="7">
    <location>
        <begin position="123"/>
        <end position="141"/>
    </location>
</feature>
<feature type="transmembrane region" description="Helical" evidence="7">
    <location>
        <begin position="44"/>
        <end position="71"/>
    </location>
</feature>
<comment type="subcellular location">
    <subcellularLocation>
        <location evidence="1">Membrane</location>
        <topology evidence="1">Multi-pass membrane protein</topology>
    </subcellularLocation>
</comment>
<feature type="transmembrane region" description="Helical" evidence="7">
    <location>
        <begin position="20"/>
        <end position="38"/>
    </location>
</feature>
<evidence type="ECO:0000256" key="6">
    <source>
        <dbReference type="ARBA" id="ARBA00023136"/>
    </source>
</evidence>
<feature type="transmembrane region" description="Helical" evidence="7">
    <location>
        <begin position="92"/>
        <end position="117"/>
    </location>
</feature>
<evidence type="ECO:0000256" key="5">
    <source>
        <dbReference type="ARBA" id="ARBA00022989"/>
    </source>
</evidence>
<comment type="caution">
    <text evidence="9">The sequence shown here is derived from an EMBL/GenBank/DDBJ whole genome shotgun (WGS) entry which is preliminary data.</text>
</comment>
<dbReference type="PANTHER" id="PTHR43341">
    <property type="entry name" value="AMINO ACID PERMEASE"/>
    <property type="match status" value="1"/>
</dbReference>
<keyword evidence="10" id="KW-1185">Reference proteome</keyword>
<feature type="domain" description="Amino acid permease/ SLC12A" evidence="8">
    <location>
        <begin position="25"/>
        <end position="155"/>
    </location>
</feature>
<dbReference type="Gene3D" id="1.20.1740.10">
    <property type="entry name" value="Amino acid/polyamine transporter I"/>
    <property type="match status" value="1"/>
</dbReference>
<evidence type="ECO:0000313" key="10">
    <source>
        <dbReference type="Proteomes" id="UP000297280"/>
    </source>
</evidence>
<dbReference type="GO" id="GO:0016020">
    <property type="term" value="C:membrane"/>
    <property type="evidence" value="ECO:0007669"/>
    <property type="project" value="UniProtKB-SubCell"/>
</dbReference>
<evidence type="ECO:0000256" key="4">
    <source>
        <dbReference type="ARBA" id="ARBA00022970"/>
    </source>
</evidence>
<dbReference type="InterPro" id="IPR004840">
    <property type="entry name" value="Amino_acid_permease_CS"/>
</dbReference>
<dbReference type="STRING" id="87229.A0A4Z1KQY3"/>